<dbReference type="RefSeq" id="WP_279448262.1">
    <property type="nucleotide sequence ID" value="NZ_CP122379.1"/>
</dbReference>
<reference evidence="1 2" key="1">
    <citation type="submission" date="2023-04" db="EMBL/GenBank/DDBJ databases">
        <title>Taxonomic identification of the Arctic strain Aequorivita sp. nov. and transcriptomic analysis in response to temperature stress.</title>
        <authorList>
            <person name="Liu W."/>
            <person name="Cong B."/>
            <person name="Lin J."/>
        </authorList>
    </citation>
    <scope>NUCLEOTIDE SEQUENCE [LARGE SCALE GENOMIC DNA]</scope>
    <source>
        <strain evidence="1 2">Ant34-E75</strain>
    </source>
</reference>
<dbReference type="EMBL" id="CP122379">
    <property type="protein sequence ID" value="WGF92305.1"/>
    <property type="molecule type" value="Genomic_DNA"/>
</dbReference>
<dbReference type="Gene3D" id="3.10.180.10">
    <property type="entry name" value="2,3-Dihydroxybiphenyl 1,2-Dioxygenase, domain 1"/>
    <property type="match status" value="1"/>
</dbReference>
<dbReference type="InterPro" id="IPR029068">
    <property type="entry name" value="Glyas_Bleomycin-R_OHBP_Dase"/>
</dbReference>
<accession>A0ABY8KVU4</accession>
<evidence type="ECO:0000313" key="2">
    <source>
        <dbReference type="Proteomes" id="UP001238523"/>
    </source>
</evidence>
<proteinExistence type="predicted"/>
<sequence>MKFKEVTLYTSQIELQNTFYTEVLGLKNITDTKNIISFKVRNTHIKFVKCNSSHPYHFAFNIPSNKTNEALEWLKKRVEIQKDGQAEIVDFPAWNAKSIYFYDADKNILEFIARKNLDNKTVQPFSAEALLEISEIGIATNQFKEKFTHLTSELGLRKFGGGEAIFSAIGSERGLFILIDKLQKDWFPTNDKAFSADFQTIFEVEQKTIRLTFKNDTITYEYL</sequence>
<protein>
    <submittedName>
        <fullName evidence="1">VOC family protein</fullName>
    </submittedName>
</protein>
<gene>
    <name evidence="1" type="ORF">QCQ61_13980</name>
</gene>
<name>A0ABY8KVU4_9FLAO</name>
<dbReference type="Proteomes" id="UP001238523">
    <property type="component" value="Chromosome"/>
</dbReference>
<evidence type="ECO:0000313" key="1">
    <source>
        <dbReference type="EMBL" id="WGF92305.1"/>
    </source>
</evidence>
<dbReference type="SUPFAM" id="SSF54593">
    <property type="entry name" value="Glyoxalase/Bleomycin resistance protein/Dihydroxybiphenyl dioxygenase"/>
    <property type="match status" value="1"/>
</dbReference>
<keyword evidence="2" id="KW-1185">Reference proteome</keyword>
<organism evidence="1 2">
    <name type="scientific">Aequorivita marisscotiae</name>
    <dbReference type="NCBI Taxonomy" id="3040348"/>
    <lineage>
        <taxon>Bacteria</taxon>
        <taxon>Pseudomonadati</taxon>
        <taxon>Bacteroidota</taxon>
        <taxon>Flavobacteriia</taxon>
        <taxon>Flavobacteriales</taxon>
        <taxon>Flavobacteriaceae</taxon>
        <taxon>Aequorivita</taxon>
    </lineage>
</organism>